<organism evidence="1">
    <name type="scientific">Brassica napus</name>
    <name type="common">Rape</name>
    <dbReference type="NCBI Taxonomy" id="3708"/>
    <lineage>
        <taxon>Eukaryota</taxon>
        <taxon>Viridiplantae</taxon>
        <taxon>Streptophyta</taxon>
        <taxon>Embryophyta</taxon>
        <taxon>Tracheophyta</taxon>
        <taxon>Spermatophyta</taxon>
        <taxon>Magnoliopsida</taxon>
        <taxon>eudicotyledons</taxon>
        <taxon>Gunneridae</taxon>
        <taxon>Pentapetalae</taxon>
        <taxon>rosids</taxon>
        <taxon>malvids</taxon>
        <taxon>Brassicales</taxon>
        <taxon>Brassicaceae</taxon>
        <taxon>Brassiceae</taxon>
        <taxon>Brassica</taxon>
    </lineage>
</organism>
<reference evidence="1" key="1">
    <citation type="submission" date="2021-01" db="EMBL/GenBank/DDBJ databases">
        <authorList>
            <consortium name="Genoscope - CEA"/>
            <person name="William W."/>
        </authorList>
    </citation>
    <scope>NUCLEOTIDE SEQUENCE</scope>
</reference>
<protein>
    <submittedName>
        <fullName evidence="1">(rape) hypothetical protein</fullName>
    </submittedName>
</protein>
<dbReference type="EMBL" id="HG994357">
    <property type="protein sequence ID" value="CAF2122895.1"/>
    <property type="molecule type" value="Genomic_DNA"/>
</dbReference>
<dbReference type="Proteomes" id="UP001295469">
    <property type="component" value="Chromosome A03"/>
</dbReference>
<sequence>MLGSSSSMSEMAFDYLYTGQERECSDLTSRLDSTEILKNLSQTSKMLASTNKRGIGEISICHEGERFHHFRAEKNLKATKDNASLHQKNWSLSADNRKVVDNYQAELSEQISSLFNMVASCLSQQNSHLQGINKLSQSRLEAHNKAVLEMKKKVRASRD</sequence>
<gene>
    <name evidence="1" type="ORF">DARMORV10_A03P19980.1</name>
</gene>
<dbReference type="AlphaFoldDB" id="A0A816VN84"/>
<name>A0A816VN84_BRANA</name>
<accession>A0A816VN84</accession>
<evidence type="ECO:0000313" key="1">
    <source>
        <dbReference type="EMBL" id="CAF2122895.1"/>
    </source>
</evidence>
<proteinExistence type="predicted"/>